<sequence>MSQVIPTKGNLIHLKAKEALAKNGEVLLDRKKNILIQEVLTLVTDITEVRAKLQQTYKKAYQALQDANITLGIVSEIAKAIPIDQNLQVTYRSLMGVDLPVILYEKPNIRLSYGLRATNSKFDYAYKTFQDARDLTVELAKLESTLYRLANAIRQTKKRHNALKNVILPNLDKDIHWIKERLEAEDQEEFIRLKTIKNKQEKAKVNGKQI</sequence>
<dbReference type="GO" id="GO:0046961">
    <property type="term" value="F:proton-transporting ATPase activity, rotational mechanism"/>
    <property type="evidence" value="ECO:0007669"/>
    <property type="project" value="InterPro"/>
</dbReference>
<evidence type="ECO:0000256" key="2">
    <source>
        <dbReference type="ARBA" id="ARBA00022448"/>
    </source>
</evidence>
<keyword evidence="3 4" id="KW-0406">Ion transport</keyword>
<dbReference type="Pfam" id="PF01813">
    <property type="entry name" value="ATP-synt_D"/>
    <property type="match status" value="1"/>
</dbReference>
<evidence type="ECO:0000313" key="6">
    <source>
        <dbReference type="Proteomes" id="UP000008558"/>
    </source>
</evidence>
<dbReference type="HOGENOM" id="CLU_069688_2_0_14"/>
<reference evidence="5 6" key="1">
    <citation type="journal article" date="2011" name="J. Bacteriol.">
        <title>Complete genome and proteome of Acholeplasma laidlawii.</title>
        <authorList>
            <person name="Lazarev V.N."/>
            <person name="Levitskii S.A."/>
            <person name="Basovskii Y.I."/>
            <person name="Chukin M.M."/>
            <person name="Akopian T.A."/>
            <person name="Vereshchagin V.V."/>
            <person name="Kostrjukova E.S."/>
            <person name="Kovaleva G.Y."/>
            <person name="Kazanov M.D."/>
            <person name="Malko D.B."/>
            <person name="Vitreschak A.G."/>
            <person name="Sernova N.V."/>
            <person name="Gelfand M.S."/>
            <person name="Demina I.A."/>
            <person name="Serebryakova M.V."/>
            <person name="Galyamina M.A."/>
            <person name="Vtyurin N.N."/>
            <person name="Rogov S.I."/>
            <person name="Alexeev D.G."/>
            <person name="Ladygina V.G."/>
            <person name="Govorun V.M."/>
        </authorList>
    </citation>
    <scope>NUCLEOTIDE SEQUENCE [LARGE SCALE GENOMIC DNA]</scope>
    <source>
        <strain evidence="5 6">PG-8A</strain>
    </source>
</reference>
<accession>A9NHD6</accession>
<keyword evidence="6" id="KW-1185">Reference proteome</keyword>
<dbReference type="GO" id="GO:0005524">
    <property type="term" value="F:ATP binding"/>
    <property type="evidence" value="ECO:0007669"/>
    <property type="project" value="UniProtKB-UniRule"/>
</dbReference>
<evidence type="ECO:0000256" key="4">
    <source>
        <dbReference type="HAMAP-Rule" id="MF_00271"/>
    </source>
</evidence>
<organism evidence="5 6">
    <name type="scientific">Acholeplasma laidlawii (strain PG-8A)</name>
    <dbReference type="NCBI Taxonomy" id="441768"/>
    <lineage>
        <taxon>Bacteria</taxon>
        <taxon>Bacillati</taxon>
        <taxon>Mycoplasmatota</taxon>
        <taxon>Mollicutes</taxon>
        <taxon>Acholeplasmatales</taxon>
        <taxon>Acholeplasmataceae</taxon>
        <taxon>Acholeplasma</taxon>
    </lineage>
</organism>
<evidence type="ECO:0000313" key="5">
    <source>
        <dbReference type="EMBL" id="ABX81766.1"/>
    </source>
</evidence>
<dbReference type="Gene3D" id="1.10.287.3240">
    <property type="match status" value="1"/>
</dbReference>
<protein>
    <recommendedName>
        <fullName evidence="4">V-type ATP synthase subunit D</fullName>
    </recommendedName>
    <alternativeName>
        <fullName evidence="4">V-ATPase subunit D</fullName>
    </alternativeName>
</protein>
<dbReference type="InterPro" id="IPR002699">
    <property type="entry name" value="V_ATPase_D"/>
</dbReference>
<dbReference type="OrthoDB" id="9781718at2"/>
<dbReference type="NCBIfam" id="TIGR00309">
    <property type="entry name" value="V_ATPase_subD"/>
    <property type="match status" value="1"/>
</dbReference>
<dbReference type="GO" id="GO:0016787">
    <property type="term" value="F:hydrolase activity"/>
    <property type="evidence" value="ECO:0007669"/>
    <property type="project" value="UniProtKB-KW"/>
</dbReference>
<name>A9NHD6_ACHLI</name>
<proteinExistence type="inferred from homology"/>
<evidence type="ECO:0000256" key="1">
    <source>
        <dbReference type="ARBA" id="ARBA00005850"/>
    </source>
</evidence>
<dbReference type="EMBL" id="CP000896">
    <property type="protein sequence ID" value="ABX81766.1"/>
    <property type="molecule type" value="Genomic_DNA"/>
</dbReference>
<comment type="function">
    <text evidence="4">Produces ATP from ADP in the presence of a proton gradient across the membrane.</text>
</comment>
<dbReference type="STRING" id="441768.ACL_1167"/>
<gene>
    <name evidence="5" type="primary">ntpD2</name>
    <name evidence="4" type="synonym">atpD</name>
    <name evidence="5" type="ordered locus">ACL_1167</name>
</gene>
<dbReference type="GO" id="GO:0046933">
    <property type="term" value="F:proton-transporting ATP synthase activity, rotational mechanism"/>
    <property type="evidence" value="ECO:0007669"/>
    <property type="project" value="UniProtKB-UniRule"/>
</dbReference>
<evidence type="ECO:0000256" key="3">
    <source>
        <dbReference type="ARBA" id="ARBA00023065"/>
    </source>
</evidence>
<keyword evidence="4" id="KW-0375">Hydrogen ion transport</keyword>
<dbReference type="RefSeq" id="WP_012243097.1">
    <property type="nucleotide sequence ID" value="NC_010163.1"/>
</dbReference>
<dbReference type="HAMAP" id="MF_00271">
    <property type="entry name" value="ATP_synth_D_arch"/>
    <property type="match status" value="1"/>
</dbReference>
<dbReference type="AlphaFoldDB" id="A9NHD6"/>
<dbReference type="KEGG" id="acl:ACL_1167"/>
<keyword evidence="2 4" id="KW-0813">Transport</keyword>
<comment type="similarity">
    <text evidence="1 4">Belongs to the V-ATPase D subunit family.</text>
</comment>
<keyword evidence="5" id="KW-0378">Hydrolase</keyword>
<dbReference type="GeneID" id="41339306"/>
<dbReference type="PANTHER" id="PTHR11671">
    <property type="entry name" value="V-TYPE ATP SYNTHASE SUBUNIT D"/>
    <property type="match status" value="1"/>
</dbReference>
<dbReference type="Proteomes" id="UP000008558">
    <property type="component" value="Chromosome"/>
</dbReference>
<dbReference type="GO" id="GO:0042777">
    <property type="term" value="P:proton motive force-driven plasma membrane ATP synthesis"/>
    <property type="evidence" value="ECO:0007669"/>
    <property type="project" value="UniProtKB-UniRule"/>
</dbReference>
<dbReference type="eggNOG" id="COG1394">
    <property type="taxonomic scope" value="Bacteria"/>
</dbReference>
<keyword evidence="4" id="KW-0066">ATP synthesis</keyword>